<dbReference type="AlphaFoldDB" id="A0A0L6JHX4"/>
<dbReference type="Proteomes" id="UP000036923">
    <property type="component" value="Unassembled WGS sequence"/>
</dbReference>
<accession>A0A0L6JHX4</accession>
<keyword evidence="3" id="KW-1185">Reference proteome</keyword>
<name>A0A0L6JHX4_9FIRM</name>
<comment type="caution">
    <text evidence="2">The sequence shown here is derived from an EMBL/GenBank/DDBJ whole genome shotgun (WGS) entry which is preliminary data.</text>
</comment>
<gene>
    <name evidence="2" type="ORF">Bccel_0584</name>
</gene>
<proteinExistence type="predicted"/>
<dbReference type="eggNOG" id="COG1652">
    <property type="taxonomic scope" value="Bacteria"/>
</dbReference>
<dbReference type="Pfam" id="PF19266">
    <property type="entry name" value="CIS_tube"/>
    <property type="match status" value="1"/>
</dbReference>
<dbReference type="STRING" id="398512.Bccel_0584"/>
<dbReference type="InterPro" id="IPR045361">
    <property type="entry name" value="CIS_tube_prot_N"/>
</dbReference>
<feature type="domain" description="Contractile injection system tube protein N-terminal" evidence="1">
    <location>
        <begin position="3"/>
        <end position="143"/>
    </location>
</feature>
<sequence length="150" mass="16867">MGLEKARIIVMKSDGGIEEIPVQFNPDKYSITTDATMSDKKGVSGGVMNRPLANCSETLKVSLIFDTFEEKVSVRKYTNKLAKLVNSYRKPNESESTPNCKFVWGRFIFKGYVNNITQNFTMFLTDGKPVRANVDITIKSDVAIEPEKED</sequence>
<organism evidence="2 3">
    <name type="scientific">Pseudobacteroides cellulosolvens ATCC 35603 = DSM 2933</name>
    <dbReference type="NCBI Taxonomy" id="398512"/>
    <lineage>
        <taxon>Bacteria</taxon>
        <taxon>Bacillati</taxon>
        <taxon>Bacillota</taxon>
        <taxon>Clostridia</taxon>
        <taxon>Eubacteriales</taxon>
        <taxon>Oscillospiraceae</taxon>
        <taxon>Pseudobacteroides</taxon>
    </lineage>
</organism>
<evidence type="ECO:0000313" key="2">
    <source>
        <dbReference type="EMBL" id="KNY25324.1"/>
    </source>
</evidence>
<dbReference type="RefSeq" id="WP_036943935.1">
    <property type="nucleotide sequence ID" value="NZ_JQKC01000024.1"/>
</dbReference>
<dbReference type="EMBL" id="LGTC01000001">
    <property type="protein sequence ID" value="KNY25324.1"/>
    <property type="molecule type" value="Genomic_DNA"/>
</dbReference>
<evidence type="ECO:0000313" key="3">
    <source>
        <dbReference type="Proteomes" id="UP000036923"/>
    </source>
</evidence>
<evidence type="ECO:0000259" key="1">
    <source>
        <dbReference type="Pfam" id="PF19266"/>
    </source>
</evidence>
<protein>
    <recommendedName>
        <fullName evidence="1">Contractile injection system tube protein N-terminal domain-containing protein</fullName>
    </recommendedName>
</protein>
<dbReference type="OrthoDB" id="9815939at2"/>
<reference evidence="3" key="1">
    <citation type="submission" date="2015-07" db="EMBL/GenBank/DDBJ databases">
        <title>Near-Complete Genome Sequence of the Cellulolytic Bacterium Bacteroides (Pseudobacteroides) cellulosolvens ATCC 35603.</title>
        <authorList>
            <person name="Dassa B."/>
            <person name="Utturkar S.M."/>
            <person name="Klingeman D.M."/>
            <person name="Hurt R.A."/>
            <person name="Keller M."/>
            <person name="Xu J."/>
            <person name="Reddy Y.H.K."/>
            <person name="Borovok I."/>
            <person name="Grinberg I.R."/>
            <person name="Lamed R."/>
            <person name="Zhivin O."/>
            <person name="Bayer E.A."/>
            <person name="Brown S.D."/>
        </authorList>
    </citation>
    <scope>NUCLEOTIDE SEQUENCE [LARGE SCALE GENOMIC DNA]</scope>
    <source>
        <strain evidence="3">DSM 2933</strain>
    </source>
</reference>